<proteinExistence type="predicted"/>
<dbReference type="Pfam" id="PF04199">
    <property type="entry name" value="Cyclase"/>
    <property type="match status" value="1"/>
</dbReference>
<gene>
    <name evidence="1" type="ORF">METZ01_LOCUS197588</name>
</gene>
<dbReference type="InterPro" id="IPR007325">
    <property type="entry name" value="KFase/CYL"/>
</dbReference>
<organism evidence="1">
    <name type="scientific">marine metagenome</name>
    <dbReference type="NCBI Taxonomy" id="408172"/>
    <lineage>
        <taxon>unclassified sequences</taxon>
        <taxon>metagenomes</taxon>
        <taxon>ecological metagenomes</taxon>
    </lineage>
</organism>
<protein>
    <recommendedName>
        <fullName evidence="2">Cyclase</fullName>
    </recommendedName>
</protein>
<sequence length="363" mass="40221">MIVMNIYLPEKNQLSVDFHTAIYPNAVKPLPARSLHLRRTTMPRHYSKGKLDMSILQKTAEHCKNWNRWGPDDEAGTLNFVSPEDIIKAASLIRKGKVFSLALNFDNQGPQKGLWGNRFNPIHTMLATGTDAVAGNQDEGRFRFADDMVSLPLQCGTQWDALGHIFYEDKMWNGYDAKLVDANGAKKNGIEKVKDRFVGRGILLDVAKHVGVESLEPGMAITNSDLDETAEAQEVEIRRGDFVIVRTGMMGQCLSAGEWGDYAGGDAPGMAFETAEWIHKKEIAAICCDTWGCEVRPNETEEAQQPWHWVVIPRIGISMGEIFVVDHLATDCAEDGVYEFFFCAPPLPITGGVGSPLNPIAIK</sequence>
<reference evidence="1" key="1">
    <citation type="submission" date="2018-05" db="EMBL/GenBank/DDBJ databases">
        <authorList>
            <person name="Lanie J.A."/>
            <person name="Ng W.-L."/>
            <person name="Kazmierczak K.M."/>
            <person name="Andrzejewski T.M."/>
            <person name="Davidsen T.M."/>
            <person name="Wayne K.J."/>
            <person name="Tettelin H."/>
            <person name="Glass J.I."/>
            <person name="Rusch D."/>
            <person name="Podicherti R."/>
            <person name="Tsui H.-C.T."/>
            <person name="Winkler M.E."/>
        </authorList>
    </citation>
    <scope>NUCLEOTIDE SEQUENCE</scope>
</reference>
<dbReference type="GO" id="GO:0019441">
    <property type="term" value="P:L-tryptophan catabolic process to kynurenine"/>
    <property type="evidence" value="ECO:0007669"/>
    <property type="project" value="InterPro"/>
</dbReference>
<dbReference type="PANTHER" id="PTHR34861">
    <property type="match status" value="1"/>
</dbReference>
<dbReference type="EMBL" id="UINC01042297">
    <property type="protein sequence ID" value="SVB44734.1"/>
    <property type="molecule type" value="Genomic_DNA"/>
</dbReference>
<dbReference type="SUPFAM" id="SSF102198">
    <property type="entry name" value="Putative cyclase"/>
    <property type="match status" value="1"/>
</dbReference>
<evidence type="ECO:0008006" key="2">
    <source>
        <dbReference type="Google" id="ProtNLM"/>
    </source>
</evidence>
<dbReference type="Gene3D" id="3.50.30.50">
    <property type="entry name" value="Putative cyclase"/>
    <property type="match status" value="1"/>
</dbReference>
<dbReference type="InterPro" id="IPR037175">
    <property type="entry name" value="KFase_sf"/>
</dbReference>
<evidence type="ECO:0000313" key="1">
    <source>
        <dbReference type="EMBL" id="SVB44734.1"/>
    </source>
</evidence>
<dbReference type="GO" id="GO:0004061">
    <property type="term" value="F:arylformamidase activity"/>
    <property type="evidence" value="ECO:0007669"/>
    <property type="project" value="InterPro"/>
</dbReference>
<accession>A0A382E3M4</accession>
<name>A0A382E3M4_9ZZZZ</name>
<dbReference type="PANTHER" id="PTHR34861:SF10">
    <property type="entry name" value="CYCLASE"/>
    <property type="match status" value="1"/>
</dbReference>
<dbReference type="AlphaFoldDB" id="A0A382E3M4"/>